<name>A0ABW0AFU0_9ACTN</name>
<evidence type="ECO:0000256" key="2">
    <source>
        <dbReference type="ARBA" id="ARBA00022737"/>
    </source>
</evidence>
<comment type="caution">
    <text evidence="4">The sequence shown here is derived from an EMBL/GenBank/DDBJ whole genome shotgun (WGS) entry which is preliminary data.</text>
</comment>
<dbReference type="RefSeq" id="WP_344476302.1">
    <property type="nucleotide sequence ID" value="NZ_BAAASB010000006.1"/>
</dbReference>
<reference evidence="5" key="1">
    <citation type="journal article" date="2019" name="Int. J. Syst. Evol. Microbiol.">
        <title>The Global Catalogue of Microorganisms (GCM) 10K type strain sequencing project: providing services to taxonomists for standard genome sequencing and annotation.</title>
        <authorList>
            <consortium name="The Broad Institute Genomics Platform"/>
            <consortium name="The Broad Institute Genome Sequencing Center for Infectious Disease"/>
            <person name="Wu L."/>
            <person name="Ma J."/>
        </authorList>
    </citation>
    <scope>NUCLEOTIDE SEQUENCE [LARGE SCALE GENOMIC DNA]</scope>
    <source>
        <strain evidence="5">PCU 266</strain>
    </source>
</reference>
<dbReference type="PANTHER" id="PTHR46580">
    <property type="entry name" value="SENSOR KINASE-RELATED"/>
    <property type="match status" value="1"/>
</dbReference>
<keyword evidence="3" id="KW-0325">Glycoprotein</keyword>
<organism evidence="4 5">
    <name type="scientific">Streptomyces amakusaensis</name>
    <dbReference type="NCBI Taxonomy" id="67271"/>
    <lineage>
        <taxon>Bacteria</taxon>
        <taxon>Bacillati</taxon>
        <taxon>Actinomycetota</taxon>
        <taxon>Actinomycetes</taxon>
        <taxon>Kitasatosporales</taxon>
        <taxon>Streptomycetaceae</taxon>
        <taxon>Streptomyces</taxon>
    </lineage>
</organism>
<dbReference type="Gene3D" id="2.130.10.130">
    <property type="entry name" value="Integrin alpha, N-terminal"/>
    <property type="match status" value="2"/>
</dbReference>
<keyword evidence="1" id="KW-0732">Signal</keyword>
<keyword evidence="5" id="KW-1185">Reference proteome</keyword>
<dbReference type="PANTHER" id="PTHR46580:SF2">
    <property type="entry name" value="MAM DOMAIN-CONTAINING PROTEIN"/>
    <property type="match status" value="1"/>
</dbReference>
<dbReference type="Pfam" id="PF13517">
    <property type="entry name" value="FG-GAP_3"/>
    <property type="match status" value="1"/>
</dbReference>
<dbReference type="InterPro" id="IPR013519">
    <property type="entry name" value="Int_alpha_beta-p"/>
</dbReference>
<dbReference type="SMART" id="SM00191">
    <property type="entry name" value="Int_alpha"/>
    <property type="match status" value="3"/>
</dbReference>
<evidence type="ECO:0000256" key="1">
    <source>
        <dbReference type="ARBA" id="ARBA00022729"/>
    </source>
</evidence>
<evidence type="ECO:0000313" key="5">
    <source>
        <dbReference type="Proteomes" id="UP001596160"/>
    </source>
</evidence>
<dbReference type="EMBL" id="JBHSKP010000004">
    <property type="protein sequence ID" value="MFC5151816.1"/>
    <property type="molecule type" value="Genomic_DNA"/>
</dbReference>
<dbReference type="Proteomes" id="UP001596160">
    <property type="component" value="Unassembled WGS sequence"/>
</dbReference>
<dbReference type="SUPFAM" id="SSF69318">
    <property type="entry name" value="Integrin alpha N-terminal domain"/>
    <property type="match status" value="2"/>
</dbReference>
<evidence type="ECO:0000256" key="3">
    <source>
        <dbReference type="ARBA" id="ARBA00023180"/>
    </source>
</evidence>
<gene>
    <name evidence="4" type="ORF">ACFPRH_08725</name>
</gene>
<dbReference type="Pfam" id="PF01839">
    <property type="entry name" value="FG-GAP"/>
    <property type="match status" value="2"/>
</dbReference>
<sequence length="365" mass="37850">MSSYGKGVPPREGNPLELTVIWGSPKGLARGAAPAGVTDGLATSQAAGDFDGDGRPDLATADGDGSIWVLHGPFTKDGAPARRTFTPADDRGGDRTLEALAAGDVDKDGITDLVGMIGWRESDIDAPNLFFWKGTRQGMAPHRTVDNHLGELVRGDALDVGDVNKDGFEDIVVGETYKGEHGPDIPPGGKITYLPGSAKGPVDAKSRFFHLETPGVPGSTRDTWAFGSAVSIGDTDGDRYEDIAIGARKTVGGKANAGTLIALRGGKNGPTVTGAREFTQDTKGVPGTAEKDDMFGSRAKFIDGNGDGRKDLAVTAIGENKNAGSVWFFTSNSTGLTAAGSSVFGGKAMGVSTAAWQRFGERYTG</sequence>
<evidence type="ECO:0000313" key="4">
    <source>
        <dbReference type="EMBL" id="MFC5151816.1"/>
    </source>
</evidence>
<protein>
    <submittedName>
        <fullName evidence="4">VCBS repeat-containing protein</fullName>
    </submittedName>
</protein>
<dbReference type="InterPro" id="IPR013517">
    <property type="entry name" value="FG-GAP"/>
</dbReference>
<keyword evidence="2" id="KW-0677">Repeat</keyword>
<dbReference type="InterPro" id="IPR028994">
    <property type="entry name" value="Integrin_alpha_N"/>
</dbReference>
<accession>A0ABW0AFU0</accession>
<proteinExistence type="predicted"/>